<evidence type="ECO:0000313" key="3">
    <source>
        <dbReference type="EMBL" id="PAV81087.1"/>
    </source>
</evidence>
<feature type="compositionally biased region" description="Low complexity" evidence="2">
    <location>
        <begin position="180"/>
        <end position="198"/>
    </location>
</feature>
<protein>
    <submittedName>
        <fullName evidence="3">Uncharacterized protein</fullName>
    </submittedName>
</protein>
<feature type="region of interest" description="Disordered" evidence="2">
    <location>
        <begin position="87"/>
        <end position="115"/>
    </location>
</feature>
<feature type="region of interest" description="Disordered" evidence="2">
    <location>
        <begin position="18"/>
        <end position="42"/>
    </location>
</feature>
<feature type="compositionally biased region" description="Acidic residues" evidence="2">
    <location>
        <begin position="351"/>
        <end position="365"/>
    </location>
</feature>
<dbReference type="STRING" id="2018661.A0A2A2L4U4"/>
<dbReference type="Proteomes" id="UP000218231">
    <property type="component" value="Unassembled WGS sequence"/>
</dbReference>
<feature type="coiled-coil region" evidence="1">
    <location>
        <begin position="373"/>
        <end position="400"/>
    </location>
</feature>
<accession>A0A2A2L4U4</accession>
<keyword evidence="4" id="KW-1185">Reference proteome</keyword>
<feature type="compositionally biased region" description="Polar residues" evidence="2">
    <location>
        <begin position="168"/>
        <end position="179"/>
    </location>
</feature>
<sequence length="417" mass="47709">MQRLHCWLDQLSLRRSSRRSAKSSRSARSGGSNRRVTSQSVAPSCRLNAVNAESISSTTQLPQQLQQHFYCSRDELDLCRGRQPFPVSSLQFPPPPPISELNSIPRRSGIRTNPWISERGTHTSVERNDKLMSCSSRSAFNAFDRRSGCFEVRPPTLGVKSLDESTCSSGYASQDVSPDSSMHLPSWHSSSPRSGSWKSGTDEGFYGLYAEETPSLYDNIAAEEHVYHELMRSYSSELLPSCSEEASRSPTPLYDRIASPVYATPWTNYPLIQKSDCGFEQRPRPLIVRNKNWQQPNIVYAQPYRGPMIQPHVAERQFEQPNSYFNRKMRDMEVADMRMKEEKKATMAVPEDVDSNEEAENENANEDVCEEFLTALDEQINELQIRSEELRTLVEKARIRRREWLHPQLECTFELAI</sequence>
<evidence type="ECO:0000256" key="2">
    <source>
        <dbReference type="SAM" id="MobiDB-lite"/>
    </source>
</evidence>
<dbReference type="EMBL" id="LIAE01007206">
    <property type="protein sequence ID" value="PAV81087.1"/>
    <property type="molecule type" value="Genomic_DNA"/>
</dbReference>
<proteinExistence type="predicted"/>
<evidence type="ECO:0000313" key="4">
    <source>
        <dbReference type="Proteomes" id="UP000218231"/>
    </source>
</evidence>
<keyword evidence="1" id="KW-0175">Coiled coil</keyword>
<dbReference type="OrthoDB" id="5866597at2759"/>
<evidence type="ECO:0000256" key="1">
    <source>
        <dbReference type="SAM" id="Coils"/>
    </source>
</evidence>
<reference evidence="3 4" key="1">
    <citation type="journal article" date="2017" name="Curr. Biol.">
        <title>Genome architecture and evolution of a unichromosomal asexual nematode.</title>
        <authorList>
            <person name="Fradin H."/>
            <person name="Zegar C."/>
            <person name="Gutwein M."/>
            <person name="Lucas J."/>
            <person name="Kovtun M."/>
            <person name="Corcoran D."/>
            <person name="Baugh L.R."/>
            <person name="Kiontke K."/>
            <person name="Gunsalus K."/>
            <person name="Fitch D.H."/>
            <person name="Piano F."/>
        </authorList>
    </citation>
    <scope>NUCLEOTIDE SEQUENCE [LARGE SCALE GENOMIC DNA]</scope>
    <source>
        <strain evidence="3">PF1309</strain>
    </source>
</reference>
<feature type="region of interest" description="Disordered" evidence="2">
    <location>
        <begin position="344"/>
        <end position="365"/>
    </location>
</feature>
<organism evidence="3 4">
    <name type="scientific">Diploscapter pachys</name>
    <dbReference type="NCBI Taxonomy" id="2018661"/>
    <lineage>
        <taxon>Eukaryota</taxon>
        <taxon>Metazoa</taxon>
        <taxon>Ecdysozoa</taxon>
        <taxon>Nematoda</taxon>
        <taxon>Chromadorea</taxon>
        <taxon>Rhabditida</taxon>
        <taxon>Rhabditina</taxon>
        <taxon>Rhabditomorpha</taxon>
        <taxon>Rhabditoidea</taxon>
        <taxon>Rhabditidae</taxon>
        <taxon>Diploscapter</taxon>
    </lineage>
</organism>
<gene>
    <name evidence="3" type="ORF">WR25_24865</name>
</gene>
<dbReference type="AlphaFoldDB" id="A0A2A2L4U4"/>
<name>A0A2A2L4U4_9BILA</name>
<feature type="region of interest" description="Disordered" evidence="2">
    <location>
        <begin position="168"/>
        <end position="198"/>
    </location>
</feature>
<comment type="caution">
    <text evidence="3">The sequence shown here is derived from an EMBL/GenBank/DDBJ whole genome shotgun (WGS) entry which is preliminary data.</text>
</comment>
<feature type="compositionally biased region" description="Low complexity" evidence="2">
    <location>
        <begin position="23"/>
        <end position="35"/>
    </location>
</feature>